<organism evidence="10 11">
    <name type="scientific">Pleurodeles waltl</name>
    <name type="common">Iberian ribbed newt</name>
    <dbReference type="NCBI Taxonomy" id="8319"/>
    <lineage>
        <taxon>Eukaryota</taxon>
        <taxon>Metazoa</taxon>
        <taxon>Chordata</taxon>
        <taxon>Craniata</taxon>
        <taxon>Vertebrata</taxon>
        <taxon>Euteleostomi</taxon>
        <taxon>Amphibia</taxon>
        <taxon>Batrachia</taxon>
        <taxon>Caudata</taxon>
        <taxon>Salamandroidea</taxon>
        <taxon>Salamandridae</taxon>
        <taxon>Pleurodelinae</taxon>
        <taxon>Pleurodeles</taxon>
    </lineage>
</organism>
<dbReference type="Gene3D" id="4.10.60.10">
    <property type="entry name" value="Zinc finger, CCHC-type"/>
    <property type="match status" value="1"/>
</dbReference>
<name>A0AAV7SJM7_PLEWA</name>
<feature type="compositionally biased region" description="Low complexity" evidence="8">
    <location>
        <begin position="1187"/>
        <end position="1206"/>
    </location>
</feature>
<feature type="compositionally biased region" description="Polar residues" evidence="8">
    <location>
        <begin position="1268"/>
        <end position="1282"/>
    </location>
</feature>
<dbReference type="Pfam" id="PF07647">
    <property type="entry name" value="SAM_2"/>
    <property type="match status" value="1"/>
</dbReference>
<dbReference type="Pfam" id="PF25526">
    <property type="entry name" value="LIP-1"/>
    <property type="match status" value="1"/>
</dbReference>
<reference evidence="10" key="1">
    <citation type="journal article" date="2022" name="bioRxiv">
        <title>Sequencing and chromosome-scale assembly of the giantPleurodeles waltlgenome.</title>
        <authorList>
            <person name="Brown T."/>
            <person name="Elewa A."/>
            <person name="Iarovenko S."/>
            <person name="Subramanian E."/>
            <person name="Araus A.J."/>
            <person name="Petzold A."/>
            <person name="Susuki M."/>
            <person name="Suzuki K.-i.T."/>
            <person name="Hayashi T."/>
            <person name="Toyoda A."/>
            <person name="Oliveira C."/>
            <person name="Osipova E."/>
            <person name="Leigh N.D."/>
            <person name="Simon A."/>
            <person name="Yun M.H."/>
        </authorList>
    </citation>
    <scope>NUCLEOTIDE SEQUENCE</scope>
    <source>
        <strain evidence="10">20211129_DDA</strain>
        <tissue evidence="10">Liver</tissue>
    </source>
</reference>
<comment type="subcellular location">
    <subcellularLocation>
        <location evidence="1">Cytoplasm</location>
    </subcellularLocation>
</comment>
<dbReference type="InterPro" id="IPR037620">
    <property type="entry name" value="LIP-1_SAM_1"/>
</dbReference>
<evidence type="ECO:0000259" key="9">
    <source>
        <dbReference type="PROSITE" id="PS50105"/>
    </source>
</evidence>
<evidence type="ECO:0000256" key="1">
    <source>
        <dbReference type="ARBA" id="ARBA00004496"/>
    </source>
</evidence>
<evidence type="ECO:0000256" key="5">
    <source>
        <dbReference type="ARBA" id="ARBA00022737"/>
    </source>
</evidence>
<feature type="region of interest" description="Disordered" evidence="8">
    <location>
        <begin position="1240"/>
        <end position="1282"/>
    </location>
</feature>
<dbReference type="FunFam" id="1.10.150.50:FF:000004">
    <property type="entry name" value="PTPRF interacting protein alpha 1"/>
    <property type="match status" value="1"/>
</dbReference>
<dbReference type="FunFam" id="1.10.150.50:FF:000003">
    <property type="entry name" value="liprin-alpha-2 isoform X1"/>
    <property type="match status" value="1"/>
</dbReference>
<dbReference type="InterPro" id="IPR057892">
    <property type="entry name" value="LIP-1_CC2"/>
</dbReference>
<evidence type="ECO:0000256" key="3">
    <source>
        <dbReference type="ARBA" id="ARBA00022490"/>
    </source>
</evidence>
<feature type="region of interest" description="Disordered" evidence="8">
    <location>
        <begin position="1724"/>
        <end position="1754"/>
    </location>
</feature>
<keyword evidence="3" id="KW-0963">Cytoplasm</keyword>
<feature type="domain" description="SAM" evidence="9">
    <location>
        <begin position="1510"/>
        <end position="1567"/>
    </location>
</feature>
<dbReference type="PANTHER" id="PTHR12587">
    <property type="entry name" value="LAR INTERACTING PROTEIN LIP -RELATED PROTEIN"/>
    <property type="match status" value="1"/>
</dbReference>
<feature type="domain" description="SAM" evidence="9">
    <location>
        <begin position="1387"/>
        <end position="1453"/>
    </location>
</feature>
<keyword evidence="11" id="KW-1185">Reference proteome</keyword>
<dbReference type="Proteomes" id="UP001066276">
    <property type="component" value="Chromosome 4_2"/>
</dbReference>
<dbReference type="GO" id="GO:0003676">
    <property type="term" value="F:nucleic acid binding"/>
    <property type="evidence" value="ECO:0007669"/>
    <property type="project" value="InterPro"/>
</dbReference>
<dbReference type="CDD" id="cd09565">
    <property type="entry name" value="SAM_liprin-alpha1_2_3_4_repeat2"/>
    <property type="match status" value="1"/>
</dbReference>
<accession>A0AAV7SJM7</accession>
<protein>
    <recommendedName>
        <fullName evidence="9">SAM domain-containing protein</fullName>
    </recommendedName>
</protein>
<keyword evidence="4" id="KW-0597">Phosphoprotein</keyword>
<dbReference type="FunFam" id="1.10.150.50:FF:000002">
    <property type="entry name" value="PTPRF interacting protein alpha 1"/>
    <property type="match status" value="1"/>
</dbReference>
<proteinExistence type="inferred from homology"/>
<evidence type="ECO:0000256" key="4">
    <source>
        <dbReference type="ARBA" id="ARBA00022553"/>
    </source>
</evidence>
<feature type="coiled-coil region" evidence="7">
    <location>
        <begin position="1131"/>
        <end position="1172"/>
    </location>
</feature>
<dbReference type="SUPFAM" id="SSF47769">
    <property type="entry name" value="SAM/Pointed domain"/>
    <property type="match status" value="3"/>
</dbReference>
<dbReference type="CDD" id="cd09568">
    <property type="entry name" value="SAM_liprin-alpha1_2_3_4_repeat3"/>
    <property type="match status" value="1"/>
</dbReference>
<evidence type="ECO:0000256" key="7">
    <source>
        <dbReference type="SAM" id="Coils"/>
    </source>
</evidence>
<keyword evidence="5" id="KW-0677">Repeat</keyword>
<dbReference type="PANTHER" id="PTHR12587:SF6">
    <property type="entry name" value="LIPRIN-ALPHA-2"/>
    <property type="match status" value="1"/>
</dbReference>
<feature type="compositionally biased region" description="Polar residues" evidence="8">
    <location>
        <begin position="1745"/>
        <end position="1754"/>
    </location>
</feature>
<dbReference type="GO" id="GO:0050808">
    <property type="term" value="P:synapse organization"/>
    <property type="evidence" value="ECO:0007669"/>
    <property type="project" value="TreeGrafter"/>
</dbReference>
<feature type="coiled-coil region" evidence="7">
    <location>
        <begin position="982"/>
        <end position="1023"/>
    </location>
</feature>
<feature type="domain" description="SAM" evidence="9">
    <location>
        <begin position="1591"/>
        <end position="1635"/>
    </location>
</feature>
<dbReference type="InterPro" id="IPR001878">
    <property type="entry name" value="Znf_CCHC"/>
</dbReference>
<dbReference type="GO" id="GO:0005737">
    <property type="term" value="C:cytoplasm"/>
    <property type="evidence" value="ECO:0007669"/>
    <property type="project" value="UniProtKB-SubCell"/>
</dbReference>
<keyword evidence="6 7" id="KW-0175">Coiled coil</keyword>
<dbReference type="Gene3D" id="1.10.150.50">
    <property type="entry name" value="Transcription Factor, Ets-1"/>
    <property type="match status" value="3"/>
</dbReference>
<dbReference type="SMART" id="SM00454">
    <property type="entry name" value="SAM"/>
    <property type="match status" value="3"/>
</dbReference>
<evidence type="ECO:0000313" key="10">
    <source>
        <dbReference type="EMBL" id="KAJ1164271.1"/>
    </source>
</evidence>
<evidence type="ECO:0000313" key="11">
    <source>
        <dbReference type="Proteomes" id="UP001066276"/>
    </source>
</evidence>
<dbReference type="InterPro" id="IPR001660">
    <property type="entry name" value="SAM"/>
</dbReference>
<evidence type="ECO:0000256" key="2">
    <source>
        <dbReference type="ARBA" id="ARBA00007026"/>
    </source>
</evidence>
<feature type="region of interest" description="Disordered" evidence="8">
    <location>
        <begin position="1187"/>
        <end position="1218"/>
    </location>
</feature>
<dbReference type="InterPro" id="IPR029515">
    <property type="entry name" value="Liprin"/>
</dbReference>
<dbReference type="InterPro" id="IPR037622">
    <property type="entry name" value="LIP-1_SAM_3"/>
</dbReference>
<gene>
    <name evidence="10" type="ORF">NDU88_004716</name>
</gene>
<dbReference type="GO" id="GO:0008270">
    <property type="term" value="F:zinc ion binding"/>
    <property type="evidence" value="ECO:0007669"/>
    <property type="project" value="InterPro"/>
</dbReference>
<comment type="caution">
    <text evidence="10">The sequence shown here is derived from an EMBL/GenBank/DDBJ whole genome shotgun (WGS) entry which is preliminary data.</text>
</comment>
<dbReference type="GO" id="GO:0048786">
    <property type="term" value="C:presynaptic active zone"/>
    <property type="evidence" value="ECO:0007669"/>
    <property type="project" value="TreeGrafter"/>
</dbReference>
<feature type="region of interest" description="Disordered" evidence="8">
    <location>
        <begin position="920"/>
        <end position="944"/>
    </location>
</feature>
<dbReference type="SMART" id="SM00343">
    <property type="entry name" value="ZnF_C2HC"/>
    <property type="match status" value="2"/>
</dbReference>
<dbReference type="CDD" id="cd09562">
    <property type="entry name" value="SAM_liprin-alpha1_2_3_4_repeat1"/>
    <property type="match status" value="1"/>
</dbReference>
<evidence type="ECO:0000256" key="6">
    <source>
        <dbReference type="ARBA" id="ARBA00023054"/>
    </source>
</evidence>
<evidence type="ECO:0000256" key="8">
    <source>
        <dbReference type="SAM" id="MobiDB-lite"/>
    </source>
</evidence>
<dbReference type="InterPro" id="IPR036875">
    <property type="entry name" value="Znf_CCHC_sf"/>
</dbReference>
<dbReference type="PROSITE" id="PS50105">
    <property type="entry name" value="SAM_DOMAIN"/>
    <property type="match status" value="3"/>
</dbReference>
<sequence>MSQTGHICVPPLFLDSPGKPCMKWKGWLRAFENYIISIDGQGYSPERKKSLLFGLLGKAGQEVFDSLPVYVNPHGATAPLNEYQEAVRRLELQYAEECNIMVGRHKFALRKQEEGETIEEYIACLRVLAQDCEFAVMTDTYIRDQVVFYCHSKKVQERLLSCRNPSLKDVIAIAKAVERSMVSSKELANTSQASNVFYVQDSRKQVPGNSERAASDRGGGRRQLVCYRCGSKDHLADSRACPAVRKSCSKCRKLGHFAAVCKAKKYNTGMKVSSVSENDTDADADMVLSIDGEDGRVKGPIGSVMIGVIKLPFTADSGSPLTLISDRTFDSKWQDVRLHETDVSPKAFGEHDIVMKGYFWDSLTFRGRTVRTKIYVAENGRSLVGWKDLAKLGVMLVPGAEDPIVLRDDWVNYVQPDDLHDGLAEVLEMFDSVFENKWYDMNREIEAESDERLRVKARIVAKQENNKRYADMVNRAKTKNIAQGDWVLVKKPNRVMKGESVFQTPVRVQGVTRGAVCLEGAGWRSKDDIVRLKAGQEKIIMEDVRVDGAEGTDDVDEWQTHEARDVVIDEEECVNTPSSPGMSGQGSAERCEKAWRGLTAASGQNGCRPESVESDSHNVMGSSLEDACAVKANSLQYVTPSRPIRRIRAPKRFEDFVLRRLMTPRPICIEDGRDVRGRRGGEAEAQTKRGVAAGRLLIVALREQNAHIQRKMVSGEGPEEEHLDGLESGQKIHDKRLSNGSIDSNDEASQVVELQELLEKQNYEVSQMKERMAALSSRVGEVEQEAEMAKKDLIKTEELSTKYQRDIREAMAQKDDMEERITTLEKRYLSAQRESTSIHDMNDKLENELANKEAILRQMEEKNRQLQERLEVAEQKLQQTMRKAETLPEVEAELAQRIAALTKAEERHGNIEERMRHLETQLEEKNQELQRARQREKMNEEHNKRLSDTVDRLLTESNERLQLHLKERMAALEDKNILIQDSESFRKQLEDTLHDKERLSEEIEKLRSDLDQLKMRSNSLHDHSLTRTHLDTSAEMRYSMGSLVDSHSDYRSTKVIRRPRPGRTSVLREEPKVKSLGDHEWNRTPQIGVMSSHAFESDTDMSDIDDDDRETIFSSMDLLSPGGHSDAQTLAMMLQEQLDAINKEIRLIQEEKESTELRAEEIENRVASVSLEGLNLARVHGGTSITGSVTASSLASSSPPSGHSTPKLNPRSPAREMDRMGVMTLPSDLRKHRRKIAIVEEDGREDKATIKCETSPPSTPRSARMTHTLPSSYHNDSRGSLSTSIEQEGIILGSSQDSSQDSLHKAPKKKGIKSSIGRLFGKKEKARLGQLSKEFGISGGYMDAEAGAQDTLGLGKLGTQAEKDRRLKKKHELLEEARRKGLPFAQWDGPTVVSWLELWLGMPAWYVAACRANVKSGAIMSALSDTEIQREIGISNPLHRLKLRLAIQEMVSLTSPSAPPTSRTPSGNVWLTHEEMETLAAPAKTKESEEGSWAQTLAYGDMNHEWIGNEWLPSLGLPQYRSYFMECLVDARMLDHLTKKDLRVHLKMVDSFHRTSLQYGIMCLKRLNYDRKELERRRETSQHEIKDVLVWSNERVIRWIQAIGLRDYANNALESGVHGSLIALDDNFDYSSLALVLQIPTQNTQASVFTITCSMCIFTARQIIEREYNNLLALGTDRRLDESDDKNFRGGSSWRRQFPPREVHGISMMPGSSETLPAGFRLTTTSGHSRKMATDVPPSGLPRLDSSTVRTYSC</sequence>
<dbReference type="EMBL" id="JANPWB010000008">
    <property type="protein sequence ID" value="KAJ1164271.1"/>
    <property type="molecule type" value="Genomic_DNA"/>
</dbReference>
<dbReference type="Pfam" id="PF00536">
    <property type="entry name" value="SAM_1"/>
    <property type="match status" value="2"/>
</dbReference>
<comment type="similarity">
    <text evidence="2">Belongs to the liprin family. Liprin-alpha subfamily.</text>
</comment>
<dbReference type="SUPFAM" id="SSF57756">
    <property type="entry name" value="Retrovirus zinc finger-like domains"/>
    <property type="match status" value="1"/>
</dbReference>
<dbReference type="InterPro" id="IPR013761">
    <property type="entry name" value="SAM/pointed_sf"/>
</dbReference>
<dbReference type="InterPro" id="IPR037621">
    <property type="entry name" value="LIP-1_SAM_2"/>
</dbReference>